<dbReference type="AlphaFoldDB" id="A0A2N9F904"/>
<evidence type="ECO:0000256" key="1">
    <source>
        <dbReference type="SAM" id="MobiDB-lite"/>
    </source>
</evidence>
<dbReference type="PANTHER" id="PTHR48475">
    <property type="entry name" value="RIBONUCLEASE H"/>
    <property type="match status" value="1"/>
</dbReference>
<dbReference type="Gene3D" id="3.30.420.10">
    <property type="entry name" value="Ribonuclease H-like superfamily/Ribonuclease H"/>
    <property type="match status" value="1"/>
</dbReference>
<dbReference type="InterPro" id="IPR007713">
    <property type="entry name" value="TMP_rpt"/>
</dbReference>
<name>A0A2N9F904_FAGSY</name>
<accession>A0A2N9F904</accession>
<dbReference type="SUPFAM" id="SSF53098">
    <property type="entry name" value="Ribonuclease H-like"/>
    <property type="match status" value="1"/>
</dbReference>
<dbReference type="PANTHER" id="PTHR48475:SF2">
    <property type="entry name" value="RIBONUCLEASE H"/>
    <property type="match status" value="1"/>
</dbReference>
<reference evidence="3" key="1">
    <citation type="submission" date="2018-02" db="EMBL/GenBank/DDBJ databases">
        <authorList>
            <person name="Cohen D.B."/>
            <person name="Kent A.D."/>
        </authorList>
    </citation>
    <scope>NUCLEOTIDE SEQUENCE</scope>
</reference>
<proteinExistence type="predicted"/>
<dbReference type="InterPro" id="IPR001584">
    <property type="entry name" value="Integrase_cat-core"/>
</dbReference>
<organism evidence="3">
    <name type="scientific">Fagus sylvatica</name>
    <name type="common">Beechnut</name>
    <dbReference type="NCBI Taxonomy" id="28930"/>
    <lineage>
        <taxon>Eukaryota</taxon>
        <taxon>Viridiplantae</taxon>
        <taxon>Streptophyta</taxon>
        <taxon>Embryophyta</taxon>
        <taxon>Tracheophyta</taxon>
        <taxon>Spermatophyta</taxon>
        <taxon>Magnoliopsida</taxon>
        <taxon>eudicotyledons</taxon>
        <taxon>Gunneridae</taxon>
        <taxon>Pentapetalae</taxon>
        <taxon>rosids</taxon>
        <taxon>fabids</taxon>
        <taxon>Fagales</taxon>
        <taxon>Fagaceae</taxon>
        <taxon>Fagus</taxon>
    </lineage>
</organism>
<dbReference type="Pfam" id="PF05017">
    <property type="entry name" value="TMP"/>
    <property type="match status" value="6"/>
</dbReference>
<dbReference type="Gene3D" id="1.10.340.70">
    <property type="match status" value="1"/>
</dbReference>
<dbReference type="Pfam" id="PF00665">
    <property type="entry name" value="rve"/>
    <property type="match status" value="1"/>
</dbReference>
<dbReference type="InterPro" id="IPR012337">
    <property type="entry name" value="RNaseH-like_sf"/>
</dbReference>
<evidence type="ECO:0000259" key="2">
    <source>
        <dbReference type="PROSITE" id="PS50994"/>
    </source>
</evidence>
<dbReference type="EMBL" id="OIVN01000639">
    <property type="protein sequence ID" value="SPC83351.1"/>
    <property type="molecule type" value="Genomic_DNA"/>
</dbReference>
<gene>
    <name evidence="3" type="ORF">FSB_LOCUS11233</name>
</gene>
<dbReference type="InterPro" id="IPR041588">
    <property type="entry name" value="Integrase_H2C2"/>
</dbReference>
<feature type="domain" description="Integrase catalytic" evidence="2">
    <location>
        <begin position="132"/>
        <end position="291"/>
    </location>
</feature>
<dbReference type="GO" id="GO:0015074">
    <property type="term" value="P:DNA integration"/>
    <property type="evidence" value="ECO:0007669"/>
    <property type="project" value="InterPro"/>
</dbReference>
<sequence length="646" mass="71525">MSSRGGSSWMDPILNYLTKDVLPEDQKEAAKIRRNAARYWVSREGKLYKKSYTGPYLLCVHPDVVPDLLYEIHEGVCGGHTRGRSLAHRAIGQGYWWPYMQKDAAQYVRRCEKCQLFSPAIHKPASQLNPISSPWPFAQWGLDLVGPLPRATGNRQWLIVATEYFTKWVEAEPLARITDSESRKFIWKNIITRFGIPRCFISDNGTQFDSGPFKKYCSEFGIRNHFSSPAYPQGNGQAESSNKTILNGIKKRLEEAKGRWVEELPTILWTFRIMPRSSTGETPYSLTYGVEAVIPPSRDLAMIRLASYQGDLKKRYGRNINARSLAIGDMVLRRVLGSKRDPSQGKLGANWEGPIPDRLRGRPRSIQPQRGDIKTLATPRCSTCESSSGMVGRHKTLAMLGVSPVNPQVVWWDGIKTLATPRCSTCESSSGMVGRHKTLAMLGVSPVNPQVVWWDGIKTLATPRCSTCESSSGMVGRHKTLAMLGVSPVNPQVVWWDGIKTLATPRCSTYESSSGMVGRHKTLAMLGVSPVNPQVVWWDGIKTLATPRCSTCESSSGMVGRHKTLAMLGVSPVNPQVVWWDGIKTLATPRCSTCESSSGMVGRHKTLAMLGVSPVNPQVVWWGGIKTLATPRCSTYESSSGTVGQH</sequence>
<dbReference type="PROSITE" id="PS50994">
    <property type="entry name" value="INTEGRASE"/>
    <property type="match status" value="1"/>
</dbReference>
<protein>
    <recommendedName>
        <fullName evidence="2">Integrase catalytic domain-containing protein</fullName>
    </recommendedName>
</protein>
<dbReference type="Pfam" id="PF17921">
    <property type="entry name" value="Integrase_H2C2"/>
    <property type="match status" value="1"/>
</dbReference>
<feature type="region of interest" description="Disordered" evidence="1">
    <location>
        <begin position="343"/>
        <end position="367"/>
    </location>
</feature>
<evidence type="ECO:0000313" key="3">
    <source>
        <dbReference type="EMBL" id="SPC83351.1"/>
    </source>
</evidence>
<dbReference type="GO" id="GO:0003676">
    <property type="term" value="F:nucleic acid binding"/>
    <property type="evidence" value="ECO:0007669"/>
    <property type="project" value="InterPro"/>
</dbReference>
<dbReference type="InterPro" id="IPR036397">
    <property type="entry name" value="RNaseH_sf"/>
</dbReference>